<dbReference type="InterPro" id="IPR000522">
    <property type="entry name" value="ABC_transptr_permease_BtuC"/>
</dbReference>
<dbReference type="GO" id="GO:0005886">
    <property type="term" value="C:plasma membrane"/>
    <property type="evidence" value="ECO:0007669"/>
    <property type="project" value="UniProtKB-SubCell"/>
</dbReference>
<dbReference type="OrthoDB" id="9782305at2"/>
<dbReference type="SUPFAM" id="SSF81345">
    <property type="entry name" value="ABC transporter involved in vitamin B12 uptake, BtuC"/>
    <property type="match status" value="1"/>
</dbReference>
<dbReference type="Gene3D" id="1.10.3470.10">
    <property type="entry name" value="ABC transporter involved in vitamin B12 uptake, BtuC"/>
    <property type="match status" value="1"/>
</dbReference>
<comment type="similarity">
    <text evidence="2">Belongs to the binding-protein-dependent transport system permease family. FecCD subfamily.</text>
</comment>
<evidence type="ECO:0000256" key="6">
    <source>
        <dbReference type="ARBA" id="ARBA00022989"/>
    </source>
</evidence>
<dbReference type="EMBL" id="RKHK01000001">
    <property type="protein sequence ID" value="ROR72272.1"/>
    <property type="molecule type" value="Genomic_DNA"/>
</dbReference>
<dbReference type="GO" id="GO:0022857">
    <property type="term" value="F:transmembrane transporter activity"/>
    <property type="evidence" value="ECO:0007669"/>
    <property type="project" value="InterPro"/>
</dbReference>
<feature type="transmembrane region" description="Helical" evidence="8">
    <location>
        <begin position="263"/>
        <end position="292"/>
    </location>
</feature>
<dbReference type="CDD" id="cd06550">
    <property type="entry name" value="TM_ABC_iron-siderophores_like"/>
    <property type="match status" value="1"/>
</dbReference>
<evidence type="ECO:0000313" key="10">
    <source>
        <dbReference type="Proteomes" id="UP000280668"/>
    </source>
</evidence>
<feature type="transmembrane region" description="Helical" evidence="8">
    <location>
        <begin position="85"/>
        <end position="106"/>
    </location>
</feature>
<evidence type="ECO:0000313" key="9">
    <source>
        <dbReference type="EMBL" id="ROR72272.1"/>
    </source>
</evidence>
<keyword evidence="3" id="KW-0813">Transport</keyword>
<dbReference type="PANTHER" id="PTHR30472:SF25">
    <property type="entry name" value="ABC TRANSPORTER PERMEASE PROTEIN MJ0876-RELATED"/>
    <property type="match status" value="1"/>
</dbReference>
<feature type="transmembrane region" description="Helical" evidence="8">
    <location>
        <begin position="219"/>
        <end position="237"/>
    </location>
</feature>
<dbReference type="PANTHER" id="PTHR30472">
    <property type="entry name" value="FERRIC ENTEROBACTIN TRANSPORT SYSTEM PERMEASE PROTEIN"/>
    <property type="match status" value="1"/>
</dbReference>
<keyword evidence="7 8" id="KW-0472">Membrane</keyword>
<evidence type="ECO:0000256" key="2">
    <source>
        <dbReference type="ARBA" id="ARBA00007935"/>
    </source>
</evidence>
<evidence type="ECO:0000256" key="5">
    <source>
        <dbReference type="ARBA" id="ARBA00022692"/>
    </source>
</evidence>
<keyword evidence="5 8" id="KW-0812">Transmembrane</keyword>
<evidence type="ECO:0000256" key="4">
    <source>
        <dbReference type="ARBA" id="ARBA00022475"/>
    </source>
</evidence>
<reference evidence="9 10" key="1">
    <citation type="submission" date="2018-11" db="EMBL/GenBank/DDBJ databases">
        <title>Sequencing the genomes of 1000 actinobacteria strains.</title>
        <authorList>
            <person name="Klenk H.-P."/>
        </authorList>
    </citation>
    <scope>NUCLEOTIDE SEQUENCE [LARGE SCALE GENOMIC DNA]</scope>
    <source>
        <strain evidence="9 10">DSM 11294</strain>
    </source>
</reference>
<feature type="transmembrane region" description="Helical" evidence="8">
    <location>
        <begin position="144"/>
        <end position="164"/>
    </location>
</feature>
<comment type="subcellular location">
    <subcellularLocation>
        <location evidence="1">Cell membrane</location>
        <topology evidence="1">Multi-pass membrane protein</topology>
    </subcellularLocation>
</comment>
<dbReference type="FunFam" id="1.10.3470.10:FF:000001">
    <property type="entry name" value="Vitamin B12 ABC transporter permease BtuC"/>
    <property type="match status" value="1"/>
</dbReference>
<feature type="transmembrane region" description="Helical" evidence="8">
    <location>
        <begin position="171"/>
        <end position="192"/>
    </location>
</feature>
<keyword evidence="6 8" id="KW-1133">Transmembrane helix</keyword>
<accession>A0A3N2BAS4</accession>
<dbReference type="AlphaFoldDB" id="A0A3N2BAS4"/>
<evidence type="ECO:0000256" key="8">
    <source>
        <dbReference type="SAM" id="Phobius"/>
    </source>
</evidence>
<gene>
    <name evidence="9" type="ORF">EDD31_0622</name>
</gene>
<evidence type="ECO:0000256" key="3">
    <source>
        <dbReference type="ARBA" id="ARBA00022448"/>
    </source>
</evidence>
<dbReference type="RefSeq" id="WP_123302864.1">
    <property type="nucleotide sequence ID" value="NZ_RKHK01000001.1"/>
</dbReference>
<proteinExistence type="inferred from homology"/>
<feature type="transmembrane region" description="Helical" evidence="8">
    <location>
        <begin position="118"/>
        <end position="138"/>
    </location>
</feature>
<comment type="caution">
    <text evidence="9">The sequence shown here is derived from an EMBL/GenBank/DDBJ whole genome shotgun (WGS) entry which is preliminary data.</text>
</comment>
<evidence type="ECO:0000256" key="7">
    <source>
        <dbReference type="ARBA" id="ARBA00023136"/>
    </source>
</evidence>
<evidence type="ECO:0000256" key="1">
    <source>
        <dbReference type="ARBA" id="ARBA00004651"/>
    </source>
</evidence>
<name>A0A3N2BAS4_9MICO</name>
<protein>
    <submittedName>
        <fullName evidence="9">Iron complex transport system permease protein</fullName>
    </submittedName>
</protein>
<keyword evidence="10" id="KW-1185">Reference proteome</keyword>
<dbReference type="Pfam" id="PF01032">
    <property type="entry name" value="FecCD"/>
    <property type="match status" value="1"/>
</dbReference>
<feature type="transmembrane region" description="Helical" evidence="8">
    <location>
        <begin position="330"/>
        <end position="351"/>
    </location>
</feature>
<dbReference type="InterPro" id="IPR037294">
    <property type="entry name" value="ABC_BtuC-like"/>
</dbReference>
<feature type="transmembrane region" description="Helical" evidence="8">
    <location>
        <begin position="20"/>
        <end position="40"/>
    </location>
</feature>
<keyword evidence="4" id="KW-1003">Cell membrane</keyword>
<dbReference type="Proteomes" id="UP000280668">
    <property type="component" value="Unassembled WGS sequence"/>
</dbReference>
<sequence length="356" mass="35752">MLKAQEVRVSARLPGRARTAVFAAALVTVVLLTIVISSSLGPVRTPPGAVLAAALDLLGWPVTWPAPQAETTHTALISTVRLPRALLAALTGGALACAGAVMQAVFRNPLAEPGITGVSSGAAAAAVLLLVTGVAATSPWTLPLGAFCGALAAVTLVQLIAGVARPGSAATLLLVGVALNALLGAVIAAAIANAPDSADVQQAIFWLNGDLTATMWSDVRLAALPVLLGVPVLMCFARELNLMVLSEETAAATGVSTTAVRQLVLALAALVTAATVAVTGVIAFVGLVVPHLVRLVLGPDHRRLLPVSVAVGAVFLSVADLVARSLLSPVILQTGVVTALVGAPVLLVLVLRSAPR</sequence>
<organism evidence="9 10">
    <name type="scientific">Bogoriella caseilytica</name>
    <dbReference type="NCBI Taxonomy" id="56055"/>
    <lineage>
        <taxon>Bacteria</taxon>
        <taxon>Bacillati</taxon>
        <taxon>Actinomycetota</taxon>
        <taxon>Actinomycetes</taxon>
        <taxon>Micrococcales</taxon>
        <taxon>Bogoriellaceae</taxon>
        <taxon>Bogoriella</taxon>
    </lineage>
</organism>